<proteinExistence type="predicted"/>
<evidence type="ECO:0000313" key="2">
    <source>
        <dbReference type="EMBL" id="NKE73067.1"/>
    </source>
</evidence>
<dbReference type="Pfam" id="PF01584">
    <property type="entry name" value="CheW"/>
    <property type="match status" value="1"/>
</dbReference>
<dbReference type="Gene3D" id="2.30.30.40">
    <property type="entry name" value="SH3 Domains"/>
    <property type="match status" value="1"/>
</dbReference>
<dbReference type="GO" id="GO:0007165">
    <property type="term" value="P:signal transduction"/>
    <property type="evidence" value="ECO:0007669"/>
    <property type="project" value="InterPro"/>
</dbReference>
<dbReference type="AlphaFoldDB" id="A0A7X6DTF1"/>
<sequence>MYATFFIEDHFFGVEVERVQEIFASQEITPVPLAPPVIAGLINLRGEIVTALELRNRLGFPPRPAGMEAMSVVIRTAEGAVNLLVDQIGDVIEVTPALFEPPPETVDPQLASVLGGVYKLDDRIFLALNTEEVIKGVGASTKEILSKQSTGA</sequence>
<dbReference type="GO" id="GO:0005829">
    <property type="term" value="C:cytosol"/>
    <property type="evidence" value="ECO:0007669"/>
    <property type="project" value="TreeGrafter"/>
</dbReference>
<dbReference type="InterPro" id="IPR002545">
    <property type="entry name" value="CheW-lke_dom"/>
</dbReference>
<organism evidence="2 3">
    <name type="scientific">Candidatus Manganitrophus noduliformans</name>
    <dbReference type="NCBI Taxonomy" id="2606439"/>
    <lineage>
        <taxon>Bacteria</taxon>
        <taxon>Pseudomonadati</taxon>
        <taxon>Nitrospirota</taxon>
        <taxon>Nitrospiria</taxon>
        <taxon>Candidatus Troglogloeales</taxon>
        <taxon>Candidatus Manganitrophaceae</taxon>
        <taxon>Candidatus Manganitrophus</taxon>
    </lineage>
</organism>
<evidence type="ECO:0000259" key="1">
    <source>
        <dbReference type="PROSITE" id="PS50851"/>
    </source>
</evidence>
<name>A0A7X6DTF1_9BACT</name>
<comment type="caution">
    <text evidence="2">The sequence shown here is derived from an EMBL/GenBank/DDBJ whole genome shotgun (WGS) entry which is preliminary data.</text>
</comment>
<dbReference type="Gene3D" id="2.40.50.180">
    <property type="entry name" value="CheA-289, Domain 4"/>
    <property type="match status" value="1"/>
</dbReference>
<keyword evidence="3" id="KW-1185">Reference proteome</keyword>
<reference evidence="2 3" key="1">
    <citation type="journal article" date="2020" name="Nature">
        <title>Bacterial chemolithoautotrophy via manganese oxidation.</title>
        <authorList>
            <person name="Yu H."/>
            <person name="Leadbetter J.R."/>
        </authorList>
    </citation>
    <scope>NUCLEOTIDE SEQUENCE [LARGE SCALE GENOMIC DNA]</scope>
    <source>
        <strain evidence="2 3">Mn-1</strain>
    </source>
</reference>
<dbReference type="SUPFAM" id="SSF50341">
    <property type="entry name" value="CheW-like"/>
    <property type="match status" value="1"/>
</dbReference>
<dbReference type="PANTHER" id="PTHR22617:SF23">
    <property type="entry name" value="CHEMOTAXIS PROTEIN CHEW"/>
    <property type="match status" value="1"/>
</dbReference>
<gene>
    <name evidence="2" type="ORF">MNODULE_20130</name>
</gene>
<feature type="domain" description="CheW-like" evidence="1">
    <location>
        <begin position="1"/>
        <end position="139"/>
    </location>
</feature>
<dbReference type="Proteomes" id="UP000534783">
    <property type="component" value="Unassembled WGS sequence"/>
</dbReference>
<accession>A0A7X6DTF1</accession>
<dbReference type="GO" id="GO:0006935">
    <property type="term" value="P:chemotaxis"/>
    <property type="evidence" value="ECO:0007669"/>
    <property type="project" value="InterPro"/>
</dbReference>
<dbReference type="PANTHER" id="PTHR22617">
    <property type="entry name" value="CHEMOTAXIS SENSOR HISTIDINE KINASE-RELATED"/>
    <property type="match status" value="1"/>
</dbReference>
<evidence type="ECO:0000313" key="3">
    <source>
        <dbReference type="Proteomes" id="UP000534783"/>
    </source>
</evidence>
<protein>
    <submittedName>
        <fullName evidence="2">Chemotaxis protein CheW</fullName>
    </submittedName>
</protein>
<dbReference type="InterPro" id="IPR039315">
    <property type="entry name" value="CheW"/>
</dbReference>
<dbReference type="InterPro" id="IPR036061">
    <property type="entry name" value="CheW-like_dom_sf"/>
</dbReference>
<dbReference type="PROSITE" id="PS50851">
    <property type="entry name" value="CHEW"/>
    <property type="match status" value="1"/>
</dbReference>
<dbReference type="EMBL" id="VTOW01000005">
    <property type="protein sequence ID" value="NKE73067.1"/>
    <property type="molecule type" value="Genomic_DNA"/>
</dbReference>
<dbReference type="SMART" id="SM00260">
    <property type="entry name" value="CheW"/>
    <property type="match status" value="1"/>
</dbReference>